<dbReference type="SUPFAM" id="SSF49899">
    <property type="entry name" value="Concanavalin A-like lectins/glucanases"/>
    <property type="match status" value="1"/>
</dbReference>
<keyword evidence="2" id="KW-1185">Reference proteome</keyword>
<dbReference type="PANTHER" id="PTHR35332:SF2">
    <property type="entry name" value="REGULATION OF ENOLASE PROTEIN 1"/>
    <property type="match status" value="1"/>
</dbReference>
<dbReference type="PANTHER" id="PTHR35332">
    <property type="entry name" value="REGULATION OF ENOLASE PROTEIN 1"/>
    <property type="match status" value="1"/>
</dbReference>
<reference evidence="2" key="1">
    <citation type="journal article" date="2019" name="Int. J. Syst. Evol. Microbiol.">
        <title>The Global Catalogue of Microorganisms (GCM) 10K type strain sequencing project: providing services to taxonomists for standard genome sequencing and annotation.</title>
        <authorList>
            <consortium name="The Broad Institute Genomics Platform"/>
            <consortium name="The Broad Institute Genome Sequencing Center for Infectious Disease"/>
            <person name="Wu L."/>
            <person name="Ma J."/>
        </authorList>
    </citation>
    <scope>NUCLEOTIDE SEQUENCE [LARGE SCALE GENOMIC DNA]</scope>
    <source>
        <strain evidence="2">JCM 19125</strain>
    </source>
</reference>
<sequence length="192" mass="20646">MQRLNWSDGAWTTPPVEAREDGQDLVVTAVEGSDAWRITSYGFERDDAHALVAPLAQDCAMEVVFTCDFTEQFDQAGIFLSAGPQTWVKAGVEFADGRPMVGAVVTNPVSDWSTAPVDDWRGRRVRVRLSRSGDAVTVRAGLDGGELQLVRLAPFPVDAVAQAGPFTCAPTRAGLGVRFHEWSSGAADASLH</sequence>
<dbReference type="InterPro" id="IPR009784">
    <property type="entry name" value="DUF1349"/>
</dbReference>
<dbReference type="InterPro" id="IPR013320">
    <property type="entry name" value="ConA-like_dom_sf"/>
</dbReference>
<organism evidence="1 2">
    <name type="scientific">Tessaracoccus lubricantis</name>
    <dbReference type="NCBI Taxonomy" id="545543"/>
    <lineage>
        <taxon>Bacteria</taxon>
        <taxon>Bacillati</taxon>
        <taxon>Actinomycetota</taxon>
        <taxon>Actinomycetes</taxon>
        <taxon>Propionibacteriales</taxon>
        <taxon>Propionibacteriaceae</taxon>
        <taxon>Tessaracoccus</taxon>
    </lineage>
</organism>
<proteinExistence type="predicted"/>
<gene>
    <name evidence="1" type="ORF">GCM10025789_12700</name>
</gene>
<dbReference type="EMBL" id="BAABLV010000020">
    <property type="protein sequence ID" value="GAA4896427.1"/>
    <property type="molecule type" value="Genomic_DNA"/>
</dbReference>
<accession>A0ABP9FBN4</accession>
<dbReference type="Pfam" id="PF07081">
    <property type="entry name" value="DUF1349"/>
    <property type="match status" value="1"/>
</dbReference>
<evidence type="ECO:0000313" key="2">
    <source>
        <dbReference type="Proteomes" id="UP001501521"/>
    </source>
</evidence>
<protein>
    <submittedName>
        <fullName evidence="1">DUF1349 domain-containing protein</fullName>
    </submittedName>
</protein>
<name>A0ABP9FBN4_9ACTN</name>
<comment type="caution">
    <text evidence="1">The sequence shown here is derived from an EMBL/GenBank/DDBJ whole genome shotgun (WGS) entry which is preliminary data.</text>
</comment>
<dbReference type="Gene3D" id="2.60.120.200">
    <property type="match status" value="1"/>
</dbReference>
<evidence type="ECO:0000313" key="1">
    <source>
        <dbReference type="EMBL" id="GAA4896427.1"/>
    </source>
</evidence>
<dbReference type="Proteomes" id="UP001501521">
    <property type="component" value="Unassembled WGS sequence"/>
</dbReference>
<dbReference type="RefSeq" id="WP_345580641.1">
    <property type="nucleotide sequence ID" value="NZ_BAABLV010000020.1"/>
</dbReference>